<evidence type="ECO:0000313" key="2">
    <source>
        <dbReference type="EMBL" id="QDC41583.1"/>
    </source>
</evidence>
<evidence type="ECO:0000259" key="1">
    <source>
        <dbReference type="PROSITE" id="PS51819"/>
    </source>
</evidence>
<dbReference type="Pfam" id="PF00903">
    <property type="entry name" value="Glyoxalase"/>
    <property type="match status" value="1"/>
</dbReference>
<dbReference type="PANTHER" id="PTHR46142:SF3">
    <property type="entry name" value="F18B13.24 PROTEIN"/>
    <property type="match status" value="1"/>
</dbReference>
<organism evidence="2 3">
    <name type="scientific">Candidatus Methylopumilus universalis</name>
    <dbReference type="NCBI Taxonomy" id="2588536"/>
    <lineage>
        <taxon>Bacteria</taxon>
        <taxon>Pseudomonadati</taxon>
        <taxon>Pseudomonadota</taxon>
        <taxon>Betaproteobacteria</taxon>
        <taxon>Nitrosomonadales</taxon>
        <taxon>Methylophilaceae</taxon>
        <taxon>Candidatus Methylopumilus</taxon>
    </lineage>
</organism>
<feature type="domain" description="VOC" evidence="1">
    <location>
        <begin position="4"/>
        <end position="123"/>
    </location>
</feature>
<gene>
    <name evidence="2" type="ORF">FIT94_05980</name>
</gene>
<sequence>MILSINHIQLVAEKDLVIQLRDFYCDVVGLTEGFRPAFERFGFWLYIGDKDVLHLITPKEGDGRSSQKSSFDHVAFKTASYQEVLKKLKSLNISFEEKPIPDMKAHQIFLRDPAGNRVELNFDGEDH</sequence>
<name>A0AAX1F0J6_9PROT</name>
<dbReference type="GeneID" id="66285438"/>
<dbReference type="Gene3D" id="3.10.180.10">
    <property type="entry name" value="2,3-Dihydroxybiphenyl 1,2-Dioxygenase, domain 1"/>
    <property type="match status" value="1"/>
</dbReference>
<dbReference type="RefSeq" id="WP_139868522.1">
    <property type="nucleotide sequence ID" value="NZ_CP040949.1"/>
</dbReference>
<dbReference type="PANTHER" id="PTHR46142">
    <property type="match status" value="1"/>
</dbReference>
<dbReference type="SUPFAM" id="SSF54593">
    <property type="entry name" value="Glyoxalase/Bleomycin resistance protein/Dihydroxybiphenyl dioxygenase"/>
    <property type="match status" value="1"/>
</dbReference>
<accession>A0AAX1F0J6</accession>
<protein>
    <submittedName>
        <fullName evidence="2">Diguanylate cyclase</fullName>
    </submittedName>
</protein>
<dbReference type="InterPro" id="IPR037523">
    <property type="entry name" value="VOC_core"/>
</dbReference>
<reference evidence="2 3" key="1">
    <citation type="journal article" date="2019" name="ISME J.">
        <title>Evolution in action: habitat transition from sediment to the pelagial leads to genome streamlining in Methylophilaceae.</title>
        <authorList>
            <person name="Salcher M."/>
            <person name="Schaefle D."/>
            <person name="Kaspar M."/>
            <person name="Neuenschwander S.M."/>
            <person name="Ghai R."/>
        </authorList>
    </citation>
    <scope>NUCLEOTIDE SEQUENCE [LARGE SCALE GENOMIC DNA]</scope>
    <source>
        <strain evidence="2 3">MMS-RVI-51</strain>
    </source>
</reference>
<dbReference type="PROSITE" id="PS51819">
    <property type="entry name" value="VOC"/>
    <property type="match status" value="1"/>
</dbReference>
<dbReference type="AlphaFoldDB" id="A0AAX1F0J6"/>
<proteinExistence type="predicted"/>
<evidence type="ECO:0000313" key="3">
    <source>
        <dbReference type="Proteomes" id="UP000314901"/>
    </source>
</evidence>
<dbReference type="EMBL" id="CP040953">
    <property type="protein sequence ID" value="QDC41583.1"/>
    <property type="molecule type" value="Genomic_DNA"/>
</dbReference>
<dbReference type="InterPro" id="IPR004360">
    <property type="entry name" value="Glyas_Fos-R_dOase_dom"/>
</dbReference>
<dbReference type="InterPro" id="IPR029068">
    <property type="entry name" value="Glyas_Bleomycin-R_OHBP_Dase"/>
</dbReference>
<dbReference type="Proteomes" id="UP000314901">
    <property type="component" value="Chromosome"/>
</dbReference>
<dbReference type="KEGG" id="muv:FIT94_05980"/>